<dbReference type="Pfam" id="PF09339">
    <property type="entry name" value="HTH_IclR"/>
    <property type="match status" value="1"/>
</dbReference>
<dbReference type="SUPFAM" id="SSF46785">
    <property type="entry name" value="Winged helix' DNA-binding domain"/>
    <property type="match status" value="1"/>
</dbReference>
<feature type="domain" description="HTH iclR-type" evidence="1">
    <location>
        <begin position="27"/>
        <end position="68"/>
    </location>
</feature>
<name>A0ABT2FY60_9CORY</name>
<dbReference type="RefSeq" id="WP_259427039.1">
    <property type="nucleotide sequence ID" value="NZ_JANWTC010000002.1"/>
</dbReference>
<evidence type="ECO:0000259" key="1">
    <source>
        <dbReference type="Pfam" id="PF09339"/>
    </source>
</evidence>
<dbReference type="InterPro" id="IPR005471">
    <property type="entry name" value="Tscrpt_reg_IclR_N"/>
</dbReference>
<reference evidence="2 3" key="1">
    <citation type="submission" date="2022-08" db="EMBL/GenBank/DDBJ databases">
        <title>YIM 101645 draft genome.</title>
        <authorList>
            <person name="Chen X."/>
        </authorList>
    </citation>
    <scope>NUCLEOTIDE SEQUENCE [LARGE SCALE GENOMIC DNA]</scope>
    <source>
        <strain evidence="2 3">YIM 101645</strain>
    </source>
</reference>
<keyword evidence="3" id="KW-1185">Reference proteome</keyword>
<dbReference type="InterPro" id="IPR036390">
    <property type="entry name" value="WH_DNA-bd_sf"/>
</dbReference>
<evidence type="ECO:0000313" key="2">
    <source>
        <dbReference type="EMBL" id="MCS5478972.1"/>
    </source>
</evidence>
<proteinExistence type="predicted"/>
<gene>
    <name evidence="2" type="ORF">NYP18_04800</name>
</gene>
<comment type="caution">
    <text evidence="2">The sequence shown here is derived from an EMBL/GenBank/DDBJ whole genome shotgun (WGS) entry which is preliminary data.</text>
</comment>
<dbReference type="EMBL" id="JANWTC010000002">
    <property type="protein sequence ID" value="MCS5478972.1"/>
    <property type="molecule type" value="Genomic_DNA"/>
</dbReference>
<protein>
    <submittedName>
        <fullName evidence="2">Helix-turn-helix domain-containing protein</fullName>
    </submittedName>
</protein>
<evidence type="ECO:0000313" key="3">
    <source>
        <dbReference type="Proteomes" id="UP001205965"/>
    </source>
</evidence>
<dbReference type="InterPro" id="IPR036388">
    <property type="entry name" value="WH-like_DNA-bd_sf"/>
</dbReference>
<organism evidence="2 3">
    <name type="scientific">Corynebacterium lemuris</name>
    <dbReference type="NCBI Taxonomy" id="1859292"/>
    <lineage>
        <taxon>Bacteria</taxon>
        <taxon>Bacillati</taxon>
        <taxon>Actinomycetota</taxon>
        <taxon>Actinomycetes</taxon>
        <taxon>Mycobacteriales</taxon>
        <taxon>Corynebacteriaceae</taxon>
        <taxon>Corynebacterium</taxon>
    </lineage>
</organism>
<dbReference type="Gene3D" id="1.10.10.10">
    <property type="entry name" value="Winged helix-like DNA-binding domain superfamily/Winged helix DNA-binding domain"/>
    <property type="match status" value="1"/>
</dbReference>
<dbReference type="Proteomes" id="UP001205965">
    <property type="component" value="Unassembled WGS sequence"/>
</dbReference>
<accession>A0ABT2FY60</accession>
<sequence length="246" mass="26461">MVDAPAPRPSVELFSDALPLSVKQREVLDVLQTFPHGARSAELAEKLGMHVNTARGHLDELVSRGAVRVATTQSEGRGRPSLVFQVRVPDNRAVVNEYVSLVEVLTSALAGTGSLTPEILEQARQLGRDWARRMNEEGRTPANEADILQQLYIKLRDMGFDPTVARPADASDGLGQLSLHSCPFVTEGKPRPSAFICALHEGFLQEATGSGPGRESGPVFLTLLPYADNGACVVRVNQEDGATPEG</sequence>